<organism evidence="2 3">
    <name type="scientific">Mytilus coruscus</name>
    <name type="common">Sea mussel</name>
    <dbReference type="NCBI Taxonomy" id="42192"/>
    <lineage>
        <taxon>Eukaryota</taxon>
        <taxon>Metazoa</taxon>
        <taxon>Spiralia</taxon>
        <taxon>Lophotrochozoa</taxon>
        <taxon>Mollusca</taxon>
        <taxon>Bivalvia</taxon>
        <taxon>Autobranchia</taxon>
        <taxon>Pteriomorphia</taxon>
        <taxon>Mytilida</taxon>
        <taxon>Mytiloidea</taxon>
        <taxon>Mytilidae</taxon>
        <taxon>Mytilinae</taxon>
        <taxon>Mytilus</taxon>
    </lineage>
</organism>
<feature type="domain" description="MAM" evidence="1">
    <location>
        <begin position="87"/>
        <end position="249"/>
    </location>
</feature>
<dbReference type="CDD" id="cd06263">
    <property type="entry name" value="MAM"/>
    <property type="match status" value="1"/>
</dbReference>
<protein>
    <submittedName>
        <fullName evidence="2">MAM and LDL-receptor class A domain-containing protein 1,MAM and LDL-receptor class A domain-containing protein 2</fullName>
    </submittedName>
</protein>
<gene>
    <name evidence="2" type="ORF">MCOR_192</name>
</gene>
<dbReference type="PRINTS" id="PR00020">
    <property type="entry name" value="MAMDOMAIN"/>
</dbReference>
<dbReference type="InterPro" id="IPR013320">
    <property type="entry name" value="ConA-like_dom_sf"/>
</dbReference>
<proteinExistence type="predicted"/>
<accession>A0A6J7ZUJ9</accession>
<name>A0A6J7ZUJ9_MYTCO</name>
<sequence length="382" mass="44471">MDANRDSTSLNCTEEAFIKVLNVRVDDEGYCESEPCIIDERDHEALRKLCDNSNHCFMYRSNISSSCALDQQRRFNMSYMCVAPESLDCSFDKKSLCNWYQGSEDDFNWTHNSGKTLSWNTGPLSDHTTNSDYGFYMYIEANGKSKNDKAQLISKPIVRKQSQCLRFWYHMYGDQIGSLNVYQKLKKWMDNIWTITGNQDKQWNQANVDLHPYEYYQIVIEGKLNDFNFRPRGDIAIDDIYVEEGHCTERSKIICTFEQLNTCGLSNALYDYEYYFSWNIVQGDTTNIGPSDDHTTASGNSSLKQNIFSLYLCFDTQQHLEISTVIFLDNVELPIVLNFEMSYIHSLQVVRIIAFYFKDLRKAFDSYTRITAKCKALFLSVF</sequence>
<evidence type="ECO:0000313" key="3">
    <source>
        <dbReference type="Proteomes" id="UP000507470"/>
    </source>
</evidence>
<dbReference type="GO" id="GO:0016020">
    <property type="term" value="C:membrane"/>
    <property type="evidence" value="ECO:0007669"/>
    <property type="project" value="InterPro"/>
</dbReference>
<reference evidence="2 3" key="1">
    <citation type="submission" date="2020-06" db="EMBL/GenBank/DDBJ databases">
        <authorList>
            <person name="Li R."/>
            <person name="Bekaert M."/>
        </authorList>
    </citation>
    <scope>NUCLEOTIDE SEQUENCE [LARGE SCALE GENOMIC DNA]</scope>
    <source>
        <strain evidence="3">wild</strain>
    </source>
</reference>
<dbReference type="OrthoDB" id="412155at2759"/>
<evidence type="ECO:0000259" key="1">
    <source>
        <dbReference type="PROSITE" id="PS50060"/>
    </source>
</evidence>
<dbReference type="Proteomes" id="UP000507470">
    <property type="component" value="Unassembled WGS sequence"/>
</dbReference>
<dbReference type="AlphaFoldDB" id="A0A6J7ZUJ9"/>
<keyword evidence="2" id="KW-0675">Receptor</keyword>
<dbReference type="SUPFAM" id="SSF49899">
    <property type="entry name" value="Concanavalin A-like lectins/glucanases"/>
    <property type="match status" value="1"/>
</dbReference>
<dbReference type="Gene3D" id="2.60.120.200">
    <property type="match status" value="1"/>
</dbReference>
<evidence type="ECO:0000313" key="2">
    <source>
        <dbReference type="EMBL" id="CAC5355496.1"/>
    </source>
</evidence>
<dbReference type="InterPro" id="IPR000998">
    <property type="entry name" value="MAM_dom"/>
</dbReference>
<keyword evidence="3" id="KW-1185">Reference proteome</keyword>
<dbReference type="EMBL" id="CACVKT020000055">
    <property type="protein sequence ID" value="CAC5355496.1"/>
    <property type="molecule type" value="Genomic_DNA"/>
</dbReference>
<dbReference type="Pfam" id="PF00629">
    <property type="entry name" value="MAM"/>
    <property type="match status" value="1"/>
</dbReference>
<dbReference type="InterPro" id="IPR051560">
    <property type="entry name" value="MAM_domain-containing"/>
</dbReference>
<dbReference type="PROSITE" id="PS00740">
    <property type="entry name" value="MAM_1"/>
    <property type="match status" value="1"/>
</dbReference>
<dbReference type="PROSITE" id="PS50060">
    <property type="entry name" value="MAM_2"/>
    <property type="match status" value="2"/>
</dbReference>
<dbReference type="PANTHER" id="PTHR23282">
    <property type="entry name" value="APICAL ENDOSOMAL GLYCOPROTEIN PRECURSOR"/>
    <property type="match status" value="1"/>
</dbReference>
<dbReference type="SMART" id="SM00137">
    <property type="entry name" value="MAM"/>
    <property type="match status" value="1"/>
</dbReference>
<feature type="domain" description="MAM" evidence="1">
    <location>
        <begin position="253"/>
        <end position="317"/>
    </location>
</feature>
<dbReference type="PANTHER" id="PTHR23282:SF142">
    <property type="entry name" value="MAM DOMAIN-CONTAINING PROTEIN"/>
    <property type="match status" value="1"/>
</dbReference>